<dbReference type="OrthoDB" id="8156917at2"/>
<protein>
    <recommendedName>
        <fullName evidence="3">Nitroreductase family protein</fullName>
    </recommendedName>
</protein>
<keyword evidence="2" id="KW-1185">Reference proteome</keyword>
<dbReference type="InterPro" id="IPR000415">
    <property type="entry name" value="Nitroreductase-like"/>
</dbReference>
<dbReference type="SUPFAM" id="SSF55469">
    <property type="entry name" value="FMN-dependent nitroreductase-like"/>
    <property type="match status" value="1"/>
</dbReference>
<reference evidence="1 2" key="1">
    <citation type="submission" date="2019-06" db="EMBL/GenBank/DDBJ databases">
        <title>Sequencing the genomes of 1000 actinobacteria strains.</title>
        <authorList>
            <person name="Klenk H.-P."/>
        </authorList>
    </citation>
    <scope>NUCLEOTIDE SEQUENCE [LARGE SCALE GENOMIC DNA]</scope>
    <source>
        <strain evidence="1 2">DSM 12362</strain>
    </source>
</reference>
<evidence type="ECO:0008006" key="3">
    <source>
        <dbReference type="Google" id="ProtNLM"/>
    </source>
</evidence>
<dbReference type="AlphaFoldDB" id="A0A543KM83"/>
<name>A0A543KM83_9MICO</name>
<dbReference type="RefSeq" id="WP_141817821.1">
    <property type="nucleotide sequence ID" value="NZ_VFPU01000001.1"/>
</dbReference>
<evidence type="ECO:0000313" key="2">
    <source>
        <dbReference type="Proteomes" id="UP000315133"/>
    </source>
</evidence>
<gene>
    <name evidence="1" type="ORF">FB476_1025</name>
</gene>
<dbReference type="GO" id="GO:0016491">
    <property type="term" value="F:oxidoreductase activity"/>
    <property type="evidence" value="ECO:0007669"/>
    <property type="project" value="InterPro"/>
</dbReference>
<proteinExistence type="predicted"/>
<dbReference type="EMBL" id="VFPU01000001">
    <property type="protein sequence ID" value="TQM96161.1"/>
    <property type="molecule type" value="Genomic_DNA"/>
</dbReference>
<comment type="caution">
    <text evidence="1">The sequence shown here is derived from an EMBL/GenBank/DDBJ whole genome shotgun (WGS) entry which is preliminary data.</text>
</comment>
<dbReference type="Gene3D" id="3.40.109.10">
    <property type="entry name" value="NADH Oxidase"/>
    <property type="match status" value="1"/>
</dbReference>
<evidence type="ECO:0000313" key="1">
    <source>
        <dbReference type="EMBL" id="TQM96161.1"/>
    </source>
</evidence>
<dbReference type="Proteomes" id="UP000315133">
    <property type="component" value="Unassembled WGS sequence"/>
</dbReference>
<accession>A0A543KM83</accession>
<sequence>MSWAEEVLARREVWGRAPSAHNTQPWLVTVVQDGEDHVLRVGWDEARHLAVGDPTRRDLLLALGTLVQSLVVVAADLGEQVGARWEVDVATRCAATLHRTAPLQGDRPVPWTSADLVARRTARSAYREPGLTAAEVVEVAAAAQLPDRVGLEVVDPAWVDTWLPVADRWALEGPAAAELARWLRLSRRHPRYELDGLTDEALGLSRIEAAGLRLAVTGPGRAVLARTVAGRLVASSATARPLGTVVALTAPAGPSLGDRGRLGEALLRVWLAAADRGWSAHPLSALLDCPESLAAWPAARGRAPIAVFRLGVPTRPASRSARLPQPPVGA</sequence>
<organism evidence="1 2">
    <name type="scientific">Ornithinimicrobium humiphilum</name>
    <dbReference type="NCBI Taxonomy" id="125288"/>
    <lineage>
        <taxon>Bacteria</taxon>
        <taxon>Bacillati</taxon>
        <taxon>Actinomycetota</taxon>
        <taxon>Actinomycetes</taxon>
        <taxon>Micrococcales</taxon>
        <taxon>Ornithinimicrobiaceae</taxon>
        <taxon>Ornithinimicrobium</taxon>
    </lineage>
</organism>